<proteinExistence type="predicted"/>
<dbReference type="PIRSF" id="PIRSF029876">
    <property type="entry name" value="UCP029876"/>
    <property type="match status" value="1"/>
</dbReference>
<dbReference type="InterPro" id="IPR008316">
    <property type="entry name" value="UCP029876"/>
</dbReference>
<dbReference type="AlphaFoldDB" id="A0A841ZSC5"/>
<dbReference type="EMBL" id="JAARRM010000002">
    <property type="protein sequence ID" value="MBC1521511.1"/>
    <property type="molecule type" value="Genomic_DNA"/>
</dbReference>
<reference evidence="1 2" key="1">
    <citation type="submission" date="2020-03" db="EMBL/GenBank/DDBJ databases">
        <title>Soil Listeria distribution.</title>
        <authorList>
            <person name="Liao J."/>
            <person name="Wiedmann M."/>
        </authorList>
    </citation>
    <scope>NUCLEOTIDE SEQUENCE [LARGE SCALE GENOMIC DNA]</scope>
    <source>
        <strain evidence="1 2">FSL L7-1507</strain>
    </source>
</reference>
<dbReference type="Pfam" id="PF06304">
    <property type="entry name" value="DUF1048"/>
    <property type="match status" value="1"/>
</dbReference>
<name>A0A841ZSC5_9LIST</name>
<accession>A0A841ZSC5</accession>
<dbReference type="Gene3D" id="1.10.1900.10">
    <property type="entry name" value="c-terminal domain of poly(a) binding protein"/>
    <property type="match status" value="1"/>
</dbReference>
<dbReference type="RefSeq" id="WP_036070291.1">
    <property type="nucleotide sequence ID" value="NZ_JAARRM010000002.1"/>
</dbReference>
<organism evidence="1 2">
    <name type="scientific">Listeria aquatica</name>
    <dbReference type="NCBI Taxonomy" id="1494960"/>
    <lineage>
        <taxon>Bacteria</taxon>
        <taxon>Bacillati</taxon>
        <taxon>Bacillota</taxon>
        <taxon>Bacilli</taxon>
        <taxon>Bacillales</taxon>
        <taxon>Listeriaceae</taxon>
        <taxon>Listeria</taxon>
    </lineage>
</organism>
<comment type="caution">
    <text evidence="1">The sequence shown here is derived from an EMBL/GenBank/DDBJ whole genome shotgun (WGS) entry which is preliminary data.</text>
</comment>
<dbReference type="SUPFAM" id="SSF158560">
    <property type="entry name" value="BH3980-like"/>
    <property type="match status" value="1"/>
</dbReference>
<dbReference type="Proteomes" id="UP000559885">
    <property type="component" value="Unassembled WGS sequence"/>
</dbReference>
<evidence type="ECO:0000313" key="2">
    <source>
        <dbReference type="Proteomes" id="UP000559885"/>
    </source>
</evidence>
<evidence type="ECO:0000313" key="1">
    <source>
        <dbReference type="EMBL" id="MBC1521511.1"/>
    </source>
</evidence>
<gene>
    <name evidence="1" type="ORF">HB912_07610</name>
</gene>
<protein>
    <submittedName>
        <fullName evidence="1">DUF1048 domain-containing protein</fullName>
    </submittedName>
</protein>
<sequence length="113" mass="13107">MWNLLKKMVGDKKEYREMMARVKELPEDYQFVYDKIQHYMWNFAKGSGYDMLKVQYDLIDLFEAGSAEGKAVLEITGTNVAAFCDDLLANCRTYTDDLRKTLNESIMKKLGGK</sequence>